<organism evidence="1 2">
    <name type="scientific">Gigaspora margarita</name>
    <dbReference type="NCBI Taxonomy" id="4874"/>
    <lineage>
        <taxon>Eukaryota</taxon>
        <taxon>Fungi</taxon>
        <taxon>Fungi incertae sedis</taxon>
        <taxon>Mucoromycota</taxon>
        <taxon>Glomeromycotina</taxon>
        <taxon>Glomeromycetes</taxon>
        <taxon>Diversisporales</taxon>
        <taxon>Gigasporaceae</taxon>
        <taxon>Gigaspora</taxon>
    </lineage>
</organism>
<evidence type="ECO:0000313" key="2">
    <source>
        <dbReference type="Proteomes" id="UP000789901"/>
    </source>
</evidence>
<sequence>DPNIVKLVFNITCPPHKEEKIIILLAKKTFQAELEKGQFLEHNRNYYRVHTKVINLILGTQNNSQL</sequence>
<name>A0ABN7X7M5_GIGMA</name>
<evidence type="ECO:0000313" key="1">
    <source>
        <dbReference type="EMBL" id="CAG8850073.1"/>
    </source>
</evidence>
<feature type="non-terminal residue" evidence="1">
    <location>
        <position position="1"/>
    </location>
</feature>
<keyword evidence="2" id="KW-1185">Reference proteome</keyword>
<accession>A0ABN7X7M5</accession>
<dbReference type="EMBL" id="CAJVQB010099370">
    <property type="protein sequence ID" value="CAG8850073.1"/>
    <property type="molecule type" value="Genomic_DNA"/>
</dbReference>
<comment type="caution">
    <text evidence="1">The sequence shown here is derived from an EMBL/GenBank/DDBJ whole genome shotgun (WGS) entry which is preliminary data.</text>
</comment>
<gene>
    <name evidence="1" type="ORF">GMARGA_LOCUS40028</name>
</gene>
<protein>
    <submittedName>
        <fullName evidence="1">22724_t:CDS:1</fullName>
    </submittedName>
</protein>
<proteinExistence type="predicted"/>
<feature type="non-terminal residue" evidence="1">
    <location>
        <position position="66"/>
    </location>
</feature>
<reference evidence="1 2" key="1">
    <citation type="submission" date="2021-06" db="EMBL/GenBank/DDBJ databases">
        <authorList>
            <person name="Kallberg Y."/>
            <person name="Tangrot J."/>
            <person name="Rosling A."/>
        </authorList>
    </citation>
    <scope>NUCLEOTIDE SEQUENCE [LARGE SCALE GENOMIC DNA]</scope>
    <source>
        <strain evidence="1 2">120-4 pot B 10/14</strain>
    </source>
</reference>
<dbReference type="Proteomes" id="UP000789901">
    <property type="component" value="Unassembled WGS sequence"/>
</dbReference>